<dbReference type="FunFam" id="3.40.50.150:FF:000009">
    <property type="entry name" value="23S rRNA (Uracil(1939)-C(5))-methyltransferase RlmD"/>
    <property type="match status" value="1"/>
</dbReference>
<dbReference type="CDD" id="cd02440">
    <property type="entry name" value="AdoMet_MTases"/>
    <property type="match status" value="1"/>
</dbReference>
<dbReference type="PROSITE" id="PS01230">
    <property type="entry name" value="TRMA_1"/>
    <property type="match status" value="1"/>
</dbReference>
<dbReference type="PANTHER" id="PTHR11061">
    <property type="entry name" value="RNA M5U METHYLTRANSFERASE"/>
    <property type="match status" value="1"/>
</dbReference>
<keyword evidence="1 4" id="KW-0489">Methyltransferase</keyword>
<gene>
    <name evidence="7" type="ORF">M573_105077</name>
</gene>
<dbReference type="Pfam" id="PF01938">
    <property type="entry name" value="TRAM"/>
    <property type="match status" value="1"/>
</dbReference>
<keyword evidence="3 4" id="KW-0949">S-adenosyl-L-methionine</keyword>
<dbReference type="PROSITE" id="PS51687">
    <property type="entry name" value="SAM_MT_RNA_M5U"/>
    <property type="match status" value="1"/>
</dbReference>
<evidence type="ECO:0000313" key="7">
    <source>
        <dbReference type="EMBL" id="KJJ87578.1"/>
    </source>
</evidence>
<keyword evidence="2 4" id="KW-0808">Transferase</keyword>
<evidence type="ECO:0000256" key="2">
    <source>
        <dbReference type="ARBA" id="ARBA00022679"/>
    </source>
</evidence>
<evidence type="ECO:0000259" key="6">
    <source>
        <dbReference type="PROSITE" id="PS50926"/>
    </source>
</evidence>
<name>A0AAP0VM13_PREIN</name>
<dbReference type="Gene3D" id="2.40.50.140">
    <property type="entry name" value="Nucleic acid-binding proteins"/>
    <property type="match status" value="1"/>
</dbReference>
<comment type="caution">
    <text evidence="7">The sequence shown here is derived from an EMBL/GenBank/DDBJ whole genome shotgun (WGS) entry which is preliminary data.</text>
</comment>
<organism evidence="7 8">
    <name type="scientific">Prevotella intermedia ZT</name>
    <dbReference type="NCBI Taxonomy" id="1347790"/>
    <lineage>
        <taxon>Bacteria</taxon>
        <taxon>Pseudomonadati</taxon>
        <taxon>Bacteroidota</taxon>
        <taxon>Bacteroidia</taxon>
        <taxon>Bacteroidales</taxon>
        <taxon>Prevotellaceae</taxon>
        <taxon>Prevotella</taxon>
    </lineage>
</organism>
<dbReference type="RefSeq" id="WP_045167117.1">
    <property type="nucleotide sequence ID" value="NZ_ATMK01000005.1"/>
</dbReference>
<accession>A0AAP0VM13</accession>
<dbReference type="InterPro" id="IPR012340">
    <property type="entry name" value="NA-bd_OB-fold"/>
</dbReference>
<reference evidence="7 8" key="1">
    <citation type="journal article" date="2015" name="BMC Genomics">
        <title>Comparative genome analysis of Prevotella intermedia strain isolated from infected root canal reveals features related to pathogenicity and adaptation.</title>
        <authorList>
            <person name="Ruan Y."/>
            <person name="Shen L."/>
            <person name="Zou Y."/>
            <person name="Qi Z."/>
            <person name="Yin J."/>
            <person name="Jiang J."/>
            <person name="Guo L."/>
            <person name="He L."/>
            <person name="Chen Z."/>
            <person name="Tang Z."/>
            <person name="Qin S."/>
        </authorList>
    </citation>
    <scope>NUCLEOTIDE SEQUENCE [LARGE SCALE GENOMIC DNA]</scope>
    <source>
        <strain evidence="7 8">ZT</strain>
    </source>
</reference>
<dbReference type="PROSITE" id="PS50926">
    <property type="entry name" value="TRAM"/>
    <property type="match status" value="1"/>
</dbReference>
<dbReference type="NCBIfam" id="TIGR00479">
    <property type="entry name" value="rumA"/>
    <property type="match status" value="1"/>
</dbReference>
<dbReference type="InterPro" id="IPR030391">
    <property type="entry name" value="MeTrfase_TrmA_CS"/>
</dbReference>
<dbReference type="Proteomes" id="UP000032541">
    <property type="component" value="Unassembled WGS sequence"/>
</dbReference>
<dbReference type="PANTHER" id="PTHR11061:SF30">
    <property type="entry name" value="TRNA (URACIL(54)-C(5))-METHYLTRANSFERASE"/>
    <property type="match status" value="1"/>
</dbReference>
<sequence>MSRKRKPLPILEKVEIEAVAAEGKCVAHVNDMVVFVPFVVPGDVVDLQVRKKRHSYCEATVVRMVQPSPIRIAPKCEHFGICGGCKWQNLPYKEQLAAKQQQVIDQLTRIGKVELPEISPILGSEKTEEYRNKLEFACSNKRWYTKEELEALPEGVGLAQGAIGFHITGAFDKIYPIEKCVLMDDYCNKVRNAIYNYALEHNLTFFDIKEQHGLLRDIMMRNSNTGEWLVLVQFHYDEDGDEERAMNLMQFIADEFQEITSLLYVDNQKGNDTFNDLELTVFKGNDHIFELMEDLHFKVGAKSFYQTNTDQAYHLYSVARNFANLTGNELVYDLYTGTGTIANFVAKKAKKVIGIEYVPEAIEDAKVNSEINNIANTLFYAGDMKDILTEKFIKQHGRPDVIITDPPRAGMHADVVNVILGAHPQRIVYVSCNPATQARDLALLDKDYRVVAVQPVDMFPHTPHVENVVLLEARKK</sequence>
<dbReference type="SUPFAM" id="SSF53335">
    <property type="entry name" value="S-adenosyl-L-methionine-dependent methyltransferases"/>
    <property type="match status" value="1"/>
</dbReference>
<dbReference type="InterPro" id="IPR030390">
    <property type="entry name" value="MeTrfase_TrmA_AS"/>
</dbReference>
<feature type="binding site" evidence="4">
    <location>
        <position position="356"/>
    </location>
    <ligand>
        <name>S-adenosyl-L-methionine</name>
        <dbReference type="ChEBI" id="CHEBI:59789"/>
    </ligand>
</feature>
<dbReference type="InterPro" id="IPR010280">
    <property type="entry name" value="U5_MeTrfase_fam"/>
</dbReference>
<comment type="similarity">
    <text evidence="4">Belongs to the class I-like SAM-binding methyltransferase superfamily. RNA M5U methyltransferase family.</text>
</comment>
<dbReference type="InterPro" id="IPR002792">
    <property type="entry name" value="TRAM_dom"/>
</dbReference>
<evidence type="ECO:0000313" key="8">
    <source>
        <dbReference type="Proteomes" id="UP000032541"/>
    </source>
</evidence>
<feature type="active site" evidence="5">
    <location>
        <position position="432"/>
    </location>
</feature>
<dbReference type="Gene3D" id="2.40.50.1070">
    <property type="match status" value="1"/>
</dbReference>
<dbReference type="PROSITE" id="PS01231">
    <property type="entry name" value="TRMA_2"/>
    <property type="match status" value="1"/>
</dbReference>
<evidence type="ECO:0000256" key="1">
    <source>
        <dbReference type="ARBA" id="ARBA00022603"/>
    </source>
</evidence>
<evidence type="ECO:0000256" key="3">
    <source>
        <dbReference type="ARBA" id="ARBA00022691"/>
    </source>
</evidence>
<dbReference type="Gene3D" id="3.40.50.150">
    <property type="entry name" value="Vaccinia Virus protein VP39"/>
    <property type="match status" value="1"/>
</dbReference>
<evidence type="ECO:0000256" key="4">
    <source>
        <dbReference type="PROSITE-ProRule" id="PRU01024"/>
    </source>
</evidence>
<dbReference type="EMBL" id="ATMK01000005">
    <property type="protein sequence ID" value="KJJ87578.1"/>
    <property type="molecule type" value="Genomic_DNA"/>
</dbReference>
<proteinExistence type="inferred from homology"/>
<feature type="binding site" evidence="4">
    <location>
        <position position="335"/>
    </location>
    <ligand>
        <name>S-adenosyl-L-methionine</name>
        <dbReference type="ChEBI" id="CHEBI:59789"/>
    </ligand>
</feature>
<feature type="binding site" evidence="4">
    <location>
        <position position="306"/>
    </location>
    <ligand>
        <name>S-adenosyl-L-methionine</name>
        <dbReference type="ChEBI" id="CHEBI:59789"/>
    </ligand>
</feature>
<dbReference type="InterPro" id="IPR029063">
    <property type="entry name" value="SAM-dependent_MTases_sf"/>
</dbReference>
<feature type="binding site" evidence="4">
    <location>
        <position position="405"/>
    </location>
    <ligand>
        <name>S-adenosyl-L-methionine</name>
        <dbReference type="ChEBI" id="CHEBI:59789"/>
    </ligand>
</feature>
<dbReference type="Pfam" id="PF05958">
    <property type="entry name" value="tRNA_U5-meth_tr"/>
    <property type="match status" value="1"/>
</dbReference>
<feature type="active site" description="Nucleophile" evidence="4">
    <location>
        <position position="432"/>
    </location>
</feature>
<dbReference type="AlphaFoldDB" id="A0AAP0VM13"/>
<dbReference type="SUPFAM" id="SSF50249">
    <property type="entry name" value="Nucleic acid-binding proteins"/>
    <property type="match status" value="1"/>
</dbReference>
<protein>
    <submittedName>
        <fullName evidence="7">RNA methyltransferase</fullName>
    </submittedName>
</protein>
<feature type="domain" description="TRAM" evidence="6">
    <location>
        <begin position="4"/>
        <end position="63"/>
    </location>
</feature>
<dbReference type="GO" id="GO:0070475">
    <property type="term" value="P:rRNA base methylation"/>
    <property type="evidence" value="ECO:0007669"/>
    <property type="project" value="TreeGrafter"/>
</dbReference>
<evidence type="ECO:0000256" key="5">
    <source>
        <dbReference type="PROSITE-ProRule" id="PRU10015"/>
    </source>
</evidence>
<dbReference type="GO" id="GO:0070041">
    <property type="term" value="F:rRNA (uridine-C5-)-methyltransferase activity"/>
    <property type="evidence" value="ECO:0007669"/>
    <property type="project" value="TreeGrafter"/>
</dbReference>